<dbReference type="InterPro" id="IPR035979">
    <property type="entry name" value="RBD_domain_sf"/>
</dbReference>
<feature type="compositionally biased region" description="Basic residues" evidence="3">
    <location>
        <begin position="1"/>
        <end position="12"/>
    </location>
</feature>
<keyword evidence="1 2" id="KW-0694">RNA-binding</keyword>
<dbReference type="PROSITE" id="PS50102">
    <property type="entry name" value="RRM"/>
    <property type="match status" value="3"/>
</dbReference>
<evidence type="ECO:0000256" key="2">
    <source>
        <dbReference type="PROSITE-ProRule" id="PRU00176"/>
    </source>
</evidence>
<name>A0A9Q1JI45_9CARY</name>
<dbReference type="SMART" id="SM00360">
    <property type="entry name" value="RRM"/>
    <property type="match status" value="3"/>
</dbReference>
<dbReference type="AlphaFoldDB" id="A0A9Q1JI45"/>
<evidence type="ECO:0000256" key="3">
    <source>
        <dbReference type="SAM" id="MobiDB-lite"/>
    </source>
</evidence>
<feature type="compositionally biased region" description="Acidic residues" evidence="3">
    <location>
        <begin position="280"/>
        <end position="293"/>
    </location>
</feature>
<sequence>MPPKSARGRRAKSASTRKSTPKKCTVSPDPADESPATVNEVALEADSEKTITDSLALENPSVSADIPLESLAPENPKPAGGADETPKDAALEGRVEEPAAVAHDDIVLQSSSETLVKEEGNSEKDNAVEDGGKEGAVGADDRKNDNGVKPKKVVKKTVKVVKKVIKKVPKKVLKGEVGAKVENLAEVPNPSSAISGGVEAEDAKGGGNYVELNVENCSADVSVPVKFEKEVKNDEKKDEMEGEDGKVVEESGAMEIDGNVEERAGECGNENEDLAAGKDDAEEGKEEELEGGEDMGRVVKEQEMGEGKFFSGELEAMERRKRRRTEIFIGGLDKDAKEEDIRKVFAEAGEIVDLRVVMNAKTGKNKGFAFLRYASADDAKRALEKFTKVEDIILLEKYVLTYVLLAPFECSQLKICGKQCGATPVEGNDTIFLGNIDKKWKDEDEIGIEKIDKVTVMIDPNKNECNRGFAFVEFETSKDAQIAFKKLQKKDVFGKNLNIKVAWAEPLKELDEAEMLKVKTVYAEFIPSSWHEEKVRDTFKKFGEIDDIVLARNLKTTKRKDFAFISYKTREAAIECIESFSREMNGTEVNVKVSLAKPMQKTKKQKPAAKPVAKEVPKKKQKTSHNNSRPIELMNRALRYDIQIGDRSSTNAELVQLLREQASWRPSHTGLSNGPADIHYSSSLPGGRHQLSMLEADPLRPDMNRYPYPRLDASFPVASSSRNVMPLAPSGLTSSLAYHQQQSVYPSGALYGARSYPGSAEIRGKTHGSNFPYHRWNWLIQQ</sequence>
<dbReference type="Pfam" id="PF00076">
    <property type="entry name" value="RRM_1"/>
    <property type="match status" value="3"/>
</dbReference>
<proteinExistence type="predicted"/>
<keyword evidence="6" id="KW-1185">Reference proteome</keyword>
<feature type="domain" description="RRM" evidence="4">
    <location>
        <begin position="519"/>
        <end position="598"/>
    </location>
</feature>
<accession>A0A9Q1JI45</accession>
<feature type="compositionally biased region" description="Basic and acidic residues" evidence="3">
    <location>
        <begin position="230"/>
        <end position="249"/>
    </location>
</feature>
<reference evidence="5" key="1">
    <citation type="submission" date="2022-04" db="EMBL/GenBank/DDBJ databases">
        <title>Carnegiea gigantea Genome sequencing and assembly v2.</title>
        <authorList>
            <person name="Copetti D."/>
            <person name="Sanderson M.J."/>
            <person name="Burquez A."/>
            <person name="Wojciechowski M.F."/>
        </authorList>
    </citation>
    <scope>NUCLEOTIDE SEQUENCE</scope>
    <source>
        <strain evidence="5">SGP5-SGP5p</strain>
        <tissue evidence="5">Aerial part</tissue>
    </source>
</reference>
<dbReference type="PANTHER" id="PTHR21245">
    <property type="entry name" value="HETEROGENEOUS NUCLEAR RIBONUCLEOPROTEIN"/>
    <property type="match status" value="1"/>
</dbReference>
<dbReference type="Proteomes" id="UP001153076">
    <property type="component" value="Unassembled WGS sequence"/>
</dbReference>
<dbReference type="OrthoDB" id="3800936at2759"/>
<feature type="domain" description="RRM" evidence="4">
    <location>
        <begin position="429"/>
        <end position="506"/>
    </location>
</feature>
<dbReference type="CDD" id="cd00590">
    <property type="entry name" value="RRM_SF"/>
    <property type="match status" value="2"/>
</dbReference>
<feature type="compositionally biased region" description="Basic and acidic residues" evidence="3">
    <location>
        <begin position="115"/>
        <end position="148"/>
    </location>
</feature>
<feature type="compositionally biased region" description="Basic and acidic residues" evidence="3">
    <location>
        <begin position="84"/>
        <end position="106"/>
    </location>
</feature>
<dbReference type="Gene3D" id="3.30.70.330">
    <property type="match status" value="3"/>
</dbReference>
<evidence type="ECO:0000313" key="6">
    <source>
        <dbReference type="Proteomes" id="UP001153076"/>
    </source>
</evidence>
<protein>
    <recommendedName>
        <fullName evidence="4">RRM domain-containing protein</fullName>
    </recommendedName>
</protein>
<evidence type="ECO:0000313" key="5">
    <source>
        <dbReference type="EMBL" id="KAJ8419808.1"/>
    </source>
</evidence>
<organism evidence="5 6">
    <name type="scientific">Carnegiea gigantea</name>
    <dbReference type="NCBI Taxonomy" id="171969"/>
    <lineage>
        <taxon>Eukaryota</taxon>
        <taxon>Viridiplantae</taxon>
        <taxon>Streptophyta</taxon>
        <taxon>Embryophyta</taxon>
        <taxon>Tracheophyta</taxon>
        <taxon>Spermatophyta</taxon>
        <taxon>Magnoliopsida</taxon>
        <taxon>eudicotyledons</taxon>
        <taxon>Gunneridae</taxon>
        <taxon>Pentapetalae</taxon>
        <taxon>Caryophyllales</taxon>
        <taxon>Cactineae</taxon>
        <taxon>Cactaceae</taxon>
        <taxon>Cactoideae</taxon>
        <taxon>Echinocereeae</taxon>
        <taxon>Carnegiea</taxon>
    </lineage>
</organism>
<feature type="domain" description="RRM" evidence="4">
    <location>
        <begin position="325"/>
        <end position="399"/>
    </location>
</feature>
<evidence type="ECO:0000256" key="1">
    <source>
        <dbReference type="ARBA" id="ARBA00022884"/>
    </source>
</evidence>
<feature type="region of interest" description="Disordered" evidence="3">
    <location>
        <begin position="1"/>
        <end position="150"/>
    </location>
</feature>
<dbReference type="EMBL" id="JAKOGI010004380">
    <property type="protein sequence ID" value="KAJ8419808.1"/>
    <property type="molecule type" value="Genomic_DNA"/>
</dbReference>
<gene>
    <name evidence="5" type="ORF">Cgig2_003193</name>
</gene>
<dbReference type="InterPro" id="IPR000504">
    <property type="entry name" value="RRM_dom"/>
</dbReference>
<evidence type="ECO:0000259" key="4">
    <source>
        <dbReference type="PROSITE" id="PS50102"/>
    </source>
</evidence>
<feature type="region of interest" description="Disordered" evidence="3">
    <location>
        <begin position="598"/>
        <end position="627"/>
    </location>
</feature>
<comment type="caution">
    <text evidence="5">The sequence shown here is derived from an EMBL/GenBank/DDBJ whole genome shotgun (WGS) entry which is preliminary data.</text>
</comment>
<dbReference type="InterPro" id="IPR012677">
    <property type="entry name" value="Nucleotide-bd_a/b_plait_sf"/>
</dbReference>
<feature type="region of interest" description="Disordered" evidence="3">
    <location>
        <begin position="230"/>
        <end position="293"/>
    </location>
</feature>
<dbReference type="SUPFAM" id="SSF54928">
    <property type="entry name" value="RNA-binding domain, RBD"/>
    <property type="match status" value="3"/>
</dbReference>
<dbReference type="GO" id="GO:0003723">
    <property type="term" value="F:RNA binding"/>
    <property type="evidence" value="ECO:0007669"/>
    <property type="project" value="UniProtKB-UniRule"/>
</dbReference>